<evidence type="ECO:0000256" key="1">
    <source>
        <dbReference type="ARBA" id="ARBA00007831"/>
    </source>
</evidence>
<feature type="non-terminal residue" evidence="5">
    <location>
        <position position="1"/>
    </location>
</feature>
<feature type="region of interest" description="Disordered" evidence="4">
    <location>
        <begin position="1"/>
        <end position="21"/>
    </location>
</feature>
<dbReference type="AlphaFoldDB" id="A0A8S2R8K9"/>
<dbReference type="GO" id="GO:0005509">
    <property type="term" value="F:calcium ion binding"/>
    <property type="evidence" value="ECO:0007669"/>
    <property type="project" value="InterPro"/>
</dbReference>
<dbReference type="GO" id="GO:0005737">
    <property type="term" value="C:cytoplasm"/>
    <property type="evidence" value="ECO:0007669"/>
    <property type="project" value="TreeGrafter"/>
</dbReference>
<proteinExistence type="inferred from homology"/>
<dbReference type="GO" id="GO:0005544">
    <property type="term" value="F:calcium-dependent phospholipid binding"/>
    <property type="evidence" value="ECO:0007669"/>
    <property type="project" value="InterPro"/>
</dbReference>
<dbReference type="InterPro" id="IPR018502">
    <property type="entry name" value="Annexin_repeat"/>
</dbReference>
<evidence type="ECO:0000256" key="2">
    <source>
        <dbReference type="ARBA" id="ARBA00022737"/>
    </source>
</evidence>
<gene>
    <name evidence="5" type="ORF">BYL167_LOCUS21526</name>
</gene>
<dbReference type="PANTHER" id="PTHR10502:SF102">
    <property type="entry name" value="ANNEXIN B11"/>
    <property type="match status" value="1"/>
</dbReference>
<dbReference type="InterPro" id="IPR037104">
    <property type="entry name" value="Annexin_sf"/>
</dbReference>
<evidence type="ECO:0000313" key="6">
    <source>
        <dbReference type="Proteomes" id="UP000681967"/>
    </source>
</evidence>
<sequence>YKQYNMKKAIDSNSNKPEKHLPRISSAPLFGHSNEFDYKRDAKYLSKILEKNNTTNTLDLRSILQFLSLYTCEQRMVLVHGIEYEYKYNLIDMVLEQPESPLRSCTSAMLIEPIELYVRNFHDLLTLKQADRNNIDISKKLVEILLALNNNDTKIFKATYANLFKSSVEKYIEVVKEEKSIFSQLLIELLAGQRLEVPDQSASTAKLIAQKLYESGEGTPGIDYDTFINIFTRDPFSQLSTIFDTYEDKYGRPIQEAIGREFQGKIETECFQDMIEYTRSPGVYYAKILRQALDKNPIDYVTLTRIIIGHEHKDLSEIKLEYSKIYDETLDETITIRVDTEEIQSLFLMIITTGRHVTSSNCRNIHLDHQIHNSSTGQGTSPLTTRLRKNFSHDALDKLSHVFKLRRPH</sequence>
<keyword evidence="2" id="KW-0677">Repeat</keyword>
<dbReference type="GO" id="GO:0005886">
    <property type="term" value="C:plasma membrane"/>
    <property type="evidence" value="ECO:0007669"/>
    <property type="project" value="TreeGrafter"/>
</dbReference>
<comment type="similarity">
    <text evidence="1">Belongs to the annexin family.</text>
</comment>
<dbReference type="Pfam" id="PF00191">
    <property type="entry name" value="Annexin"/>
    <property type="match status" value="1"/>
</dbReference>
<comment type="caution">
    <text evidence="5">The sequence shown here is derived from an EMBL/GenBank/DDBJ whole genome shotgun (WGS) entry which is preliminary data.</text>
</comment>
<organism evidence="5 6">
    <name type="scientific">Rotaria magnacalcarata</name>
    <dbReference type="NCBI Taxonomy" id="392030"/>
    <lineage>
        <taxon>Eukaryota</taxon>
        <taxon>Metazoa</taxon>
        <taxon>Spiralia</taxon>
        <taxon>Gnathifera</taxon>
        <taxon>Rotifera</taxon>
        <taxon>Eurotatoria</taxon>
        <taxon>Bdelloidea</taxon>
        <taxon>Philodinida</taxon>
        <taxon>Philodinidae</taxon>
        <taxon>Rotaria</taxon>
    </lineage>
</organism>
<dbReference type="EMBL" id="CAJOBH010009861">
    <property type="protein sequence ID" value="CAF4150882.1"/>
    <property type="molecule type" value="Genomic_DNA"/>
</dbReference>
<evidence type="ECO:0000256" key="3">
    <source>
        <dbReference type="ARBA" id="ARBA00023216"/>
    </source>
</evidence>
<dbReference type="PANTHER" id="PTHR10502">
    <property type="entry name" value="ANNEXIN"/>
    <property type="match status" value="1"/>
</dbReference>
<name>A0A8S2R8K9_9BILA</name>
<dbReference type="PROSITE" id="PS51897">
    <property type="entry name" value="ANNEXIN_2"/>
    <property type="match status" value="1"/>
</dbReference>
<reference evidence="5" key="1">
    <citation type="submission" date="2021-02" db="EMBL/GenBank/DDBJ databases">
        <authorList>
            <person name="Nowell W R."/>
        </authorList>
    </citation>
    <scope>NUCLEOTIDE SEQUENCE</scope>
</reference>
<evidence type="ECO:0008006" key="7">
    <source>
        <dbReference type="Google" id="ProtNLM"/>
    </source>
</evidence>
<dbReference type="Gene3D" id="1.10.220.10">
    <property type="entry name" value="Annexin"/>
    <property type="match status" value="2"/>
</dbReference>
<accession>A0A8S2R8K9</accession>
<evidence type="ECO:0000256" key="4">
    <source>
        <dbReference type="SAM" id="MobiDB-lite"/>
    </source>
</evidence>
<dbReference type="GO" id="GO:0001786">
    <property type="term" value="F:phosphatidylserine binding"/>
    <property type="evidence" value="ECO:0007669"/>
    <property type="project" value="TreeGrafter"/>
</dbReference>
<keyword evidence="3" id="KW-0041">Annexin</keyword>
<dbReference type="SUPFAM" id="SSF47874">
    <property type="entry name" value="Annexin"/>
    <property type="match status" value="1"/>
</dbReference>
<protein>
    <recommendedName>
        <fullName evidence="7">Annexin</fullName>
    </recommendedName>
</protein>
<dbReference type="Proteomes" id="UP000681967">
    <property type="component" value="Unassembled WGS sequence"/>
</dbReference>
<evidence type="ECO:0000313" key="5">
    <source>
        <dbReference type="EMBL" id="CAF4150882.1"/>
    </source>
</evidence>